<organism evidence="1 2">
    <name type="scientific">Streptomyces gossypii</name>
    <dbReference type="NCBI Taxonomy" id="2883101"/>
    <lineage>
        <taxon>Bacteria</taxon>
        <taxon>Bacillati</taxon>
        <taxon>Actinomycetota</taxon>
        <taxon>Actinomycetes</taxon>
        <taxon>Kitasatosporales</taxon>
        <taxon>Streptomycetaceae</taxon>
        <taxon>Streptomyces</taxon>
    </lineage>
</organism>
<proteinExistence type="predicted"/>
<evidence type="ECO:0000313" key="1">
    <source>
        <dbReference type="EMBL" id="MCT2594221.1"/>
    </source>
</evidence>
<reference evidence="1 2" key="1">
    <citation type="submission" date="2021-10" db="EMBL/GenBank/DDBJ databases">
        <title>Streptomyces gossypii sp. nov., isolated from soil collected from cotton field.</title>
        <authorList>
            <person name="Ge X."/>
            <person name="Chen X."/>
            <person name="Liu W."/>
        </authorList>
    </citation>
    <scope>NUCLEOTIDE SEQUENCE [LARGE SCALE GENOMIC DNA]</scope>
    <source>
        <strain evidence="1 2">N2-109</strain>
    </source>
</reference>
<dbReference type="RefSeq" id="WP_260221534.1">
    <property type="nucleotide sequence ID" value="NZ_JAJAGO010000019.1"/>
</dbReference>
<sequence>MRLFPGLFSQRSISEYGIDLNKEIIYSRNGGVIEAVTSSPRSLEGGRATFVVMNETHHWISSNGGHEMAETIAGNVGKSRGGGARTMEITNAPLPGEDSVAEKTHDTWSKVAEGKMRDTGMYYDSVESPPVDMSDPDALRAGIISARGDADWLDVDWIISTIYSGTMPRNRSQRMFLNQLVTAEDQLISPEDWDSCPTADPLMPGDRITLGFDGGRTEDATALIACRVSDRSFHPIAIWERPDGPESEGWEIDRSAVDGVVRNALAEYDVVAFFADVALWESYIDAWSEDYRDKLIVKASTASAVGRDMRGGQQELTQANERLVSAVEERKIRHLGRGSRLAQTLRRHVLNCRRRPNRFGLGFGKPNRESSHKVDGYAASLLADLARHKYIESGKTRAPERSGAVYFF</sequence>
<accession>A0ABT2K2L1</accession>
<name>A0ABT2K2L1_9ACTN</name>
<dbReference type="EMBL" id="JAJAGO010000019">
    <property type="protein sequence ID" value="MCT2594221.1"/>
    <property type="molecule type" value="Genomic_DNA"/>
</dbReference>
<gene>
    <name evidence="1" type="ORF">LHJ74_30675</name>
</gene>
<dbReference type="Proteomes" id="UP001156389">
    <property type="component" value="Unassembled WGS sequence"/>
</dbReference>
<comment type="caution">
    <text evidence="1">The sequence shown here is derived from an EMBL/GenBank/DDBJ whole genome shotgun (WGS) entry which is preliminary data.</text>
</comment>
<protein>
    <submittedName>
        <fullName evidence="1">Phage terminase family protein</fullName>
    </submittedName>
</protein>
<keyword evidence="2" id="KW-1185">Reference proteome</keyword>
<evidence type="ECO:0000313" key="2">
    <source>
        <dbReference type="Proteomes" id="UP001156389"/>
    </source>
</evidence>